<feature type="transmembrane region" description="Helical" evidence="1">
    <location>
        <begin position="83"/>
        <end position="109"/>
    </location>
</feature>
<dbReference type="EMBL" id="MZ556307">
    <property type="protein sequence ID" value="UBJ26031.1"/>
    <property type="molecule type" value="Genomic_DNA"/>
</dbReference>
<evidence type="ECO:0000313" key="2">
    <source>
        <dbReference type="EMBL" id="UBJ26031.1"/>
    </source>
</evidence>
<keyword evidence="1" id="KW-0472">Membrane</keyword>
<organism evidence="2">
    <name type="scientific">Sichuan mosquito virus 1</name>
    <dbReference type="NCBI Taxonomy" id="2864011"/>
    <lineage>
        <taxon>Viruses</taxon>
    </lineage>
</organism>
<keyword evidence="1" id="KW-0812">Transmembrane</keyword>
<keyword evidence="1" id="KW-1133">Transmembrane helix</keyword>
<proteinExistence type="predicted"/>
<feature type="transmembrane region" description="Helical" evidence="1">
    <location>
        <begin position="116"/>
        <end position="135"/>
    </location>
</feature>
<sequence length="136" mass="14521">MTMNNKFISMITTTIIFGLVCSGLCETPNSGTTHGIEKAWKLDVKGFGLDPSSWTSGIKSRMMKVGVGGAYAMSLGFPLAHSAGIMILLLGLVNLDWALLAMVCASLYGWRKGNKVFLCLGLSLAYCLAFGYNVLG</sequence>
<accession>A0A8K1M4M3</accession>
<reference evidence="2" key="1">
    <citation type="submission" date="2021-07" db="EMBL/GenBank/DDBJ databases">
        <title>Communication and adaptive evolution of viruses within giant pandas and their associated organisms in a local ecological environment.</title>
        <authorList>
            <person name="Zhao M."/>
            <person name="Liu S."/>
            <person name="Zhang W."/>
        </authorList>
    </citation>
    <scope>NUCLEOTIDE SEQUENCE</scope>
    <source>
        <strain evidence="2">Mos142insect01-8</strain>
    </source>
</reference>
<evidence type="ECO:0000256" key="1">
    <source>
        <dbReference type="SAM" id="Phobius"/>
    </source>
</evidence>
<name>A0A8K1M4M3_9VIRU</name>
<protein>
    <submittedName>
        <fullName evidence="2">Uncharacterized protein</fullName>
    </submittedName>
</protein>